<dbReference type="InterPro" id="IPR020841">
    <property type="entry name" value="PKS_Beta-ketoAc_synthase_dom"/>
</dbReference>
<name>A0A9X2J573_9GAMM</name>
<dbReference type="SUPFAM" id="SSF53901">
    <property type="entry name" value="Thiolase-like"/>
    <property type="match status" value="2"/>
</dbReference>
<dbReference type="EMBL" id="JALBWM010000007">
    <property type="protein sequence ID" value="MCO1333285.1"/>
    <property type="molecule type" value="Genomic_DNA"/>
</dbReference>
<dbReference type="CDD" id="cd00828">
    <property type="entry name" value="elong_cond_enzymes"/>
    <property type="match status" value="1"/>
</dbReference>
<dbReference type="PANTHER" id="PTHR11712">
    <property type="entry name" value="POLYKETIDE SYNTHASE-RELATED"/>
    <property type="match status" value="1"/>
</dbReference>
<protein>
    <submittedName>
        <fullName evidence="6">Beta-ketoacyl synthase</fullName>
    </submittedName>
</protein>
<dbReference type="GO" id="GO:0005829">
    <property type="term" value="C:cytosol"/>
    <property type="evidence" value="ECO:0007669"/>
    <property type="project" value="TreeGrafter"/>
</dbReference>
<accession>A0A9X2J573</accession>
<dbReference type="RefSeq" id="WP_252464464.1">
    <property type="nucleotide sequence ID" value="NZ_JALBWM010000007.1"/>
</dbReference>
<evidence type="ECO:0000256" key="4">
    <source>
        <dbReference type="RuleBase" id="RU003694"/>
    </source>
</evidence>
<feature type="domain" description="Ketosynthase family 3 (KS3)" evidence="5">
    <location>
        <begin position="1"/>
        <end position="532"/>
    </location>
</feature>
<dbReference type="InterPro" id="IPR000794">
    <property type="entry name" value="Beta-ketoacyl_synthase"/>
</dbReference>
<dbReference type="GO" id="GO:0006633">
    <property type="term" value="P:fatty acid biosynthetic process"/>
    <property type="evidence" value="ECO:0007669"/>
    <property type="project" value="TreeGrafter"/>
</dbReference>
<proteinExistence type="inferred from homology"/>
<dbReference type="GO" id="GO:0004315">
    <property type="term" value="F:3-oxoacyl-[acyl-carrier-protein] synthase activity"/>
    <property type="evidence" value="ECO:0007669"/>
    <property type="project" value="TreeGrafter"/>
</dbReference>
<reference evidence="6" key="1">
    <citation type="journal article" date="2022" name="Arch. Microbiol.">
        <title>Microbulbifer okhotskensis sp. nov., isolated from a deep bottom sediment of the Okhotsk Sea.</title>
        <authorList>
            <person name="Romanenko L."/>
            <person name="Kurilenko V."/>
            <person name="Otstavnykh N."/>
            <person name="Velansky P."/>
            <person name="Isaeva M."/>
            <person name="Mikhailov V."/>
        </authorList>
    </citation>
    <scope>NUCLEOTIDE SEQUENCE</scope>
    <source>
        <strain evidence="6">OS29</strain>
    </source>
</reference>
<dbReference type="InterPro" id="IPR047224">
    <property type="entry name" value="FAS_alpha_su_C"/>
</dbReference>
<evidence type="ECO:0000259" key="5">
    <source>
        <dbReference type="PROSITE" id="PS52004"/>
    </source>
</evidence>
<dbReference type="PANTHER" id="PTHR11712:SF336">
    <property type="entry name" value="3-OXOACYL-[ACYL-CARRIER-PROTEIN] SYNTHASE, MITOCHONDRIAL"/>
    <property type="match status" value="1"/>
</dbReference>
<evidence type="ECO:0000256" key="3">
    <source>
        <dbReference type="ARBA" id="ARBA00022679"/>
    </source>
</evidence>
<evidence type="ECO:0000256" key="2">
    <source>
        <dbReference type="ARBA" id="ARBA00008467"/>
    </source>
</evidence>
<comment type="caution">
    <text evidence="6">The sequence shown here is derived from an EMBL/GenBank/DDBJ whole genome shotgun (WGS) entry which is preliminary data.</text>
</comment>
<evidence type="ECO:0000313" key="6">
    <source>
        <dbReference type="EMBL" id="MCO1333285.1"/>
    </source>
</evidence>
<dbReference type="Proteomes" id="UP001139028">
    <property type="component" value="Unassembled WGS sequence"/>
</dbReference>
<keyword evidence="7" id="KW-1185">Reference proteome</keyword>
<dbReference type="InterPro" id="IPR016039">
    <property type="entry name" value="Thiolase-like"/>
</dbReference>
<evidence type="ECO:0000256" key="1">
    <source>
        <dbReference type="ARBA" id="ARBA00005194"/>
    </source>
</evidence>
<comment type="pathway">
    <text evidence="1">Lipid metabolism; fatty acid biosynthesis.</text>
</comment>
<keyword evidence="3 4" id="KW-0808">Transferase</keyword>
<dbReference type="PROSITE" id="PS52004">
    <property type="entry name" value="KS3_2"/>
    <property type="match status" value="1"/>
</dbReference>
<dbReference type="Gene3D" id="3.40.47.10">
    <property type="match status" value="1"/>
</dbReference>
<dbReference type="InterPro" id="IPR014030">
    <property type="entry name" value="Ketoacyl_synth_N"/>
</dbReference>
<dbReference type="AlphaFoldDB" id="A0A9X2J573"/>
<gene>
    <name evidence="6" type="ORF">MO867_02925</name>
</gene>
<organism evidence="6 7">
    <name type="scientific">Microbulbifer okhotskensis</name>
    <dbReference type="NCBI Taxonomy" id="2926617"/>
    <lineage>
        <taxon>Bacteria</taxon>
        <taxon>Pseudomonadati</taxon>
        <taxon>Pseudomonadota</taxon>
        <taxon>Gammaproteobacteria</taxon>
        <taxon>Cellvibrionales</taxon>
        <taxon>Microbulbiferaceae</taxon>
        <taxon>Microbulbifer</taxon>
    </lineage>
</organism>
<dbReference type="Pfam" id="PF02801">
    <property type="entry name" value="Ketoacyl-synt_C"/>
    <property type="match status" value="1"/>
</dbReference>
<evidence type="ECO:0000313" key="7">
    <source>
        <dbReference type="Proteomes" id="UP001139028"/>
    </source>
</evidence>
<sequence>MQRLPVITAFGGFNPAGRSSFHRGYSRLVLDKLGKKERDNTLSDLAALMGLRAGSEATGPLDRQLQQKVLDGTLVRELEGRYYDYRKCHFHQAAHLASSGGLTFEISTRQLPQPVPADWQLEPIPGGKVRVTACSLSVMMDSFREISVAAAGQLPTGFEPGEQYNSRFHPRGLQLALLGASDAVQSLGVDWEAVISAAGPGAISVYAASAMSQLDSYGNGGLMQSRLRGGRVTSKQLALGLNSMPADFVNAYVLGNVGSTGAVTGACATFLYNLRAGVDDIRSGRARVAVVGASEAPLVPEIVDGYSTMGALASTENLRKLFPGEVDYRRTSRPFGENCGFTLGEGTQWVILMDDALALELGATVYGSVAGVFTNADGTKKSISAPGPGNYLTMGSAMAEARAIVGEKSLRRRSFVQAHGSSTPQNRVTESAILDRLAGAFGIERWPICAVKAYLGHTVASASGDQLVTALGVFARGVLPGITTVDRIADDVHRDHLDISLEHVERDSHSLDLAFLNSKGFGGNNATATILSPKITEAMMEKRHGKRAISCCKALNEAVAEKAGKYDAKASRGELDAIYRFGEGLIDEGEIKVTQEEVRLPGLPPVKLPNSNPFEDMV</sequence>
<comment type="similarity">
    <text evidence="2 4">Belongs to the thiolase-like superfamily. Beta-ketoacyl-ACP synthases family.</text>
</comment>
<dbReference type="SMART" id="SM00825">
    <property type="entry name" value="PKS_KS"/>
    <property type="match status" value="1"/>
</dbReference>
<dbReference type="Pfam" id="PF00109">
    <property type="entry name" value="ketoacyl-synt"/>
    <property type="match status" value="1"/>
</dbReference>
<dbReference type="InterPro" id="IPR014031">
    <property type="entry name" value="Ketoacyl_synth_C"/>
</dbReference>